<dbReference type="Gene3D" id="1.20.58.390">
    <property type="entry name" value="Neurotransmitter-gated ion-channel transmembrane domain"/>
    <property type="match status" value="1"/>
</dbReference>
<evidence type="ECO:0000256" key="10">
    <source>
        <dbReference type="ARBA" id="ARBA00023303"/>
    </source>
</evidence>
<evidence type="ECO:0000256" key="1">
    <source>
        <dbReference type="ARBA" id="ARBA00004141"/>
    </source>
</evidence>
<evidence type="ECO:0000313" key="14">
    <source>
        <dbReference type="EMBL" id="MFH4973416.1"/>
    </source>
</evidence>
<keyword evidence="8 11" id="KW-0406">Ion transport</keyword>
<dbReference type="GO" id="GO:0005230">
    <property type="term" value="F:extracellular ligand-gated monoatomic ion channel activity"/>
    <property type="evidence" value="ECO:0007669"/>
    <property type="project" value="UniProtKB-ARBA"/>
</dbReference>
<dbReference type="InterPro" id="IPR018000">
    <property type="entry name" value="Neurotransmitter_ion_chnl_CS"/>
</dbReference>
<dbReference type="GO" id="GO:0005886">
    <property type="term" value="C:plasma membrane"/>
    <property type="evidence" value="ECO:0007669"/>
    <property type="project" value="UniProtKB-SubCell"/>
</dbReference>
<dbReference type="Pfam" id="PF02931">
    <property type="entry name" value="Neur_chan_LBD"/>
    <property type="match status" value="1"/>
</dbReference>
<feature type="domain" description="Neurotransmitter-gated ion-channel transmembrane" evidence="13">
    <location>
        <begin position="282"/>
        <end position="366"/>
    </location>
</feature>
<evidence type="ECO:0000256" key="3">
    <source>
        <dbReference type="ARBA" id="ARBA00022448"/>
    </source>
</evidence>
<keyword evidence="9 11" id="KW-0472">Membrane</keyword>
<dbReference type="PANTHER" id="PTHR18945">
    <property type="entry name" value="NEUROTRANSMITTER GATED ION CHANNEL"/>
    <property type="match status" value="1"/>
</dbReference>
<keyword evidence="7 11" id="KW-1133">Transmembrane helix</keyword>
<evidence type="ECO:0000256" key="6">
    <source>
        <dbReference type="ARBA" id="ARBA00022729"/>
    </source>
</evidence>
<evidence type="ECO:0008006" key="16">
    <source>
        <dbReference type="Google" id="ProtNLM"/>
    </source>
</evidence>
<evidence type="ECO:0000256" key="5">
    <source>
        <dbReference type="ARBA" id="ARBA00022692"/>
    </source>
</evidence>
<dbReference type="Proteomes" id="UP001608902">
    <property type="component" value="Unassembled WGS sequence"/>
</dbReference>
<comment type="similarity">
    <text evidence="11">Belongs to the ligand-gated ion channel (TC 1.A.9) family.</text>
</comment>
<feature type="transmembrane region" description="Helical" evidence="11">
    <location>
        <begin position="337"/>
        <end position="360"/>
    </location>
</feature>
<dbReference type="AlphaFoldDB" id="A0ABD6E2P8"/>
<protein>
    <recommendedName>
        <fullName evidence="16">Ligand-gated ion channel 50</fullName>
    </recommendedName>
</protein>
<evidence type="ECO:0000256" key="4">
    <source>
        <dbReference type="ARBA" id="ARBA00022475"/>
    </source>
</evidence>
<dbReference type="InterPro" id="IPR006028">
    <property type="entry name" value="GABAA/Glycine_rcpt"/>
</dbReference>
<dbReference type="Gene3D" id="2.70.170.10">
    <property type="entry name" value="Neurotransmitter-gated ion-channel ligand-binding domain"/>
    <property type="match status" value="1"/>
</dbReference>
<dbReference type="InterPro" id="IPR006202">
    <property type="entry name" value="Neur_chan_lig-bd"/>
</dbReference>
<dbReference type="Pfam" id="PF02932">
    <property type="entry name" value="Neur_chan_memb"/>
    <property type="match status" value="1"/>
</dbReference>
<name>A0ABD6E2P8_9BILA</name>
<dbReference type="InterPro" id="IPR006029">
    <property type="entry name" value="Neurotrans-gated_channel_TM"/>
</dbReference>
<dbReference type="CDD" id="cd18990">
    <property type="entry name" value="LGIC_ECD_GABAAR"/>
    <property type="match status" value="1"/>
</dbReference>
<keyword evidence="5 11" id="KW-0812">Transmembrane</keyword>
<evidence type="ECO:0000259" key="12">
    <source>
        <dbReference type="Pfam" id="PF02931"/>
    </source>
</evidence>
<proteinExistence type="inferred from homology"/>
<feature type="transmembrane region" description="Helical" evidence="11">
    <location>
        <begin position="276"/>
        <end position="296"/>
    </location>
</feature>
<evidence type="ECO:0000313" key="15">
    <source>
        <dbReference type="Proteomes" id="UP001608902"/>
    </source>
</evidence>
<dbReference type="PROSITE" id="PS00236">
    <property type="entry name" value="NEUROTR_ION_CHANNEL"/>
    <property type="match status" value="1"/>
</dbReference>
<dbReference type="InterPro" id="IPR036719">
    <property type="entry name" value="Neuro-gated_channel_TM_sf"/>
</dbReference>
<evidence type="ECO:0000256" key="8">
    <source>
        <dbReference type="ARBA" id="ARBA00023065"/>
    </source>
</evidence>
<keyword evidence="4" id="KW-1003">Cell membrane</keyword>
<keyword evidence="15" id="KW-1185">Reference proteome</keyword>
<organism evidence="14 15">
    <name type="scientific">Gnathostoma spinigerum</name>
    <dbReference type="NCBI Taxonomy" id="75299"/>
    <lineage>
        <taxon>Eukaryota</taxon>
        <taxon>Metazoa</taxon>
        <taxon>Ecdysozoa</taxon>
        <taxon>Nematoda</taxon>
        <taxon>Chromadorea</taxon>
        <taxon>Rhabditida</taxon>
        <taxon>Spirurina</taxon>
        <taxon>Gnathostomatomorpha</taxon>
        <taxon>Gnathostomatoidea</taxon>
        <taxon>Gnathostomatidae</taxon>
        <taxon>Gnathostoma</taxon>
    </lineage>
</organism>
<sequence length="510" mass="58513">MKTMFSPMRIRRSTKSFFRRAIYKRNSRALRRLSRLYDWEVDEHGGLRPVMNQKRENHFNDRSLACANDSYILETIMKTYNRHKIPGGSVNVEVEVWVQEITTISDITSDFQLDIYISEMWSDPALDYSWMVPCKYNLSLNSILLEKLWTPNSCFINSKTADIHRSPFPNIFLLIYANGSVWTNYRLKLQGPCTMDLTRFPFDNVTCSLTFESFNYNTDEVQMFWTTLGVSKMREKMELADYELTGIENLRATVPYPAGYWHELTMKFHFKRRAGWYILQAYLPTYLTICISWISFALGERAIPARTMLGVNSLLAMTFQFGNIIRNLPRVSYVKAIDVWMLSCMTFVFCSLLELAWVGYLSREDADGANSLPPQKITIPTVTTSSNVISSRAPNYEGTSLTCRRPHVADEESAFVNLARGNDYGYIPPGYGLNGSLKSAMTPVTTACACRKEPPSDALTPLLSVSRDSTQCIKKTNEQISLQIDKISAILFPSLFSLFNIAYWHHYLSD</sequence>
<dbReference type="SUPFAM" id="SSF90112">
    <property type="entry name" value="Neurotransmitter-gated ion-channel transmembrane pore"/>
    <property type="match status" value="1"/>
</dbReference>
<accession>A0ABD6E2P8</accession>
<comment type="caution">
    <text evidence="11">Lacks conserved residue(s) required for the propagation of feature annotation.</text>
</comment>
<evidence type="ECO:0000256" key="11">
    <source>
        <dbReference type="RuleBase" id="RU000687"/>
    </source>
</evidence>
<dbReference type="InterPro" id="IPR006201">
    <property type="entry name" value="Neur_channel"/>
</dbReference>
<keyword evidence="3 11" id="KW-0813">Transport</keyword>
<evidence type="ECO:0000256" key="9">
    <source>
        <dbReference type="ARBA" id="ARBA00023136"/>
    </source>
</evidence>
<dbReference type="InterPro" id="IPR036734">
    <property type="entry name" value="Neur_chan_lig-bd_sf"/>
</dbReference>
<dbReference type="PRINTS" id="PR00252">
    <property type="entry name" value="NRIONCHANNEL"/>
</dbReference>
<dbReference type="EMBL" id="JBGFUD010000028">
    <property type="protein sequence ID" value="MFH4973416.1"/>
    <property type="molecule type" value="Genomic_DNA"/>
</dbReference>
<dbReference type="PRINTS" id="PR00253">
    <property type="entry name" value="GABAARECEPTR"/>
</dbReference>
<feature type="domain" description="Neurotransmitter-gated ion-channel ligand-binding" evidence="12">
    <location>
        <begin position="72"/>
        <end position="273"/>
    </location>
</feature>
<keyword evidence="10 11" id="KW-0407">Ion channel</keyword>
<evidence type="ECO:0000259" key="13">
    <source>
        <dbReference type="Pfam" id="PF02932"/>
    </source>
</evidence>
<comment type="caution">
    <text evidence="14">The sequence shown here is derived from an EMBL/GenBank/DDBJ whole genome shotgun (WGS) entry which is preliminary data.</text>
</comment>
<dbReference type="SUPFAM" id="SSF63712">
    <property type="entry name" value="Nicotinic receptor ligand binding domain-like"/>
    <property type="match status" value="1"/>
</dbReference>
<dbReference type="CDD" id="cd19049">
    <property type="entry name" value="LGIC_TM_anion"/>
    <property type="match status" value="1"/>
</dbReference>
<comment type="subcellular location">
    <subcellularLocation>
        <location evidence="2">Cell membrane</location>
    </subcellularLocation>
    <subcellularLocation>
        <location evidence="1">Membrane</location>
        <topology evidence="1">Multi-pass membrane protein</topology>
    </subcellularLocation>
</comment>
<gene>
    <name evidence="14" type="ORF">AB6A40_000125</name>
</gene>
<evidence type="ECO:0000256" key="7">
    <source>
        <dbReference type="ARBA" id="ARBA00022989"/>
    </source>
</evidence>
<keyword evidence="6" id="KW-0732">Signal</keyword>
<reference evidence="14 15" key="1">
    <citation type="submission" date="2024-08" db="EMBL/GenBank/DDBJ databases">
        <title>Gnathostoma spinigerum genome.</title>
        <authorList>
            <person name="Gonzalez-Bertolin B."/>
            <person name="Monzon S."/>
            <person name="Zaballos A."/>
            <person name="Jimenez P."/>
            <person name="Dekumyoy P."/>
            <person name="Varona S."/>
            <person name="Cuesta I."/>
            <person name="Sumanam S."/>
            <person name="Adisakwattana P."/>
            <person name="Gasser R.B."/>
            <person name="Hernandez-Gonzalez A."/>
            <person name="Young N.D."/>
            <person name="Perteguer M.J."/>
        </authorList>
    </citation>
    <scope>NUCLEOTIDE SEQUENCE [LARGE SCALE GENOMIC DNA]</scope>
    <source>
        <strain evidence="14">AL3</strain>
        <tissue evidence="14">Liver</tissue>
    </source>
</reference>
<dbReference type="InterPro" id="IPR038050">
    <property type="entry name" value="Neuro_actylchol_rec"/>
</dbReference>
<evidence type="ECO:0000256" key="2">
    <source>
        <dbReference type="ARBA" id="ARBA00004236"/>
    </source>
</evidence>